<proteinExistence type="predicted"/>
<dbReference type="Gene3D" id="3.10.28.10">
    <property type="entry name" value="Homing endonucleases"/>
    <property type="match status" value="2"/>
</dbReference>
<sequence length="475" mass="56564">MIKWTMINIYLLLLTINNKTIFREKDNYDYNNITTLNKNSVLFSNPFIKTNRVNSNIIKRSYHNNTSLNNKLVIVQKDTNDSVNKMSNLEMDNFYKWLVGFTDGDGSFYMKNTEYGFKLMYGFHLHKDDLQCLENIKNNLNMTNNISIRETSIQLTVYNKQWMYDNLLPIFDKYPCMTIKYYSYMKWREVLIKSMNNVSSKELIKNKTLINNYEIIDNMEIPYNNMNDHWILGFLEAEGSFTINNTRNSCRLFISQHEQSKKTLEVIKDYILNNWKPIDSTPMFIKEDLLNNWDNMIQLSKTNKCNVINLAMSNTYFLYYVIIPKLNSMNWYTIKYNSFMNWQSIINIYIKGLHKINNNNVIQEYIEHTRNLNKKGANKINYNIELYNKIINNNKPLYNMYLSYRTNSLTYKTNKFIGVGVYVYDLNNTFIMRFSGTVNAGLHFNCSKHMIDKYVKNGNVFMNKYILTNIYKDSS</sequence>
<dbReference type="RefSeq" id="YP_009310828.1">
    <property type="nucleotide sequence ID" value="NC_031513.1"/>
</dbReference>
<dbReference type="SUPFAM" id="SSF55608">
    <property type="entry name" value="Homing endonucleases"/>
    <property type="match status" value="2"/>
</dbReference>
<organism evidence="6">
    <name type="scientific">Saccharomyces bayanus</name>
    <name type="common">Yeast</name>
    <name type="synonym">Saccharomyces uvarum x Saccharomyces eubayanus</name>
    <dbReference type="NCBI Taxonomy" id="4931"/>
    <lineage>
        <taxon>Eukaryota</taxon>
        <taxon>Fungi</taxon>
        <taxon>Dikarya</taxon>
        <taxon>Ascomycota</taxon>
        <taxon>Saccharomycotina</taxon>
        <taxon>Saccharomycetes</taxon>
        <taxon>Saccharomycetales</taxon>
        <taxon>Saccharomycetaceae</taxon>
        <taxon>Saccharomyces</taxon>
    </lineage>
</organism>
<dbReference type="EMBL" id="KX657743">
    <property type="protein sequence ID" value="AOT85149.1"/>
    <property type="molecule type" value="Genomic_DNA"/>
</dbReference>
<feature type="domain" description="Homing endonuclease LAGLIDADG" evidence="4">
    <location>
        <begin position="98"/>
        <end position="190"/>
    </location>
</feature>
<dbReference type="PANTHER" id="PTHR36181:SF2">
    <property type="entry name" value="INTRON-ENCODED ENDONUCLEASE AI3-RELATED"/>
    <property type="match status" value="1"/>
</dbReference>
<keyword evidence="2 6" id="KW-0496">Mitochondrion</keyword>
<feature type="chain" id="PRO_5009107607" evidence="3">
    <location>
        <begin position="23"/>
        <end position="475"/>
    </location>
</feature>
<evidence type="ECO:0000256" key="2">
    <source>
        <dbReference type="ARBA" id="ARBA00023128"/>
    </source>
</evidence>
<evidence type="ECO:0000259" key="5">
    <source>
        <dbReference type="Pfam" id="PF07453"/>
    </source>
</evidence>
<accession>A0A1D8GYI1</accession>
<dbReference type="GO" id="GO:0004519">
    <property type="term" value="F:endonuclease activity"/>
    <property type="evidence" value="ECO:0007669"/>
    <property type="project" value="InterPro"/>
</dbReference>
<dbReference type="InterPro" id="IPR027434">
    <property type="entry name" value="Homing_endonucl"/>
</dbReference>
<feature type="domain" description="Nuclease-associated modular DNA-binding 1" evidence="5">
    <location>
        <begin position="420"/>
        <end position="455"/>
    </location>
</feature>
<geneLocation type="mitochondrion" evidence="6"/>
<dbReference type="InterPro" id="IPR004860">
    <property type="entry name" value="LAGLIDADG_dom"/>
</dbReference>
<protein>
    <submittedName>
        <fullName evidence="6">Orf1p</fullName>
    </submittedName>
</protein>
<evidence type="ECO:0000256" key="3">
    <source>
        <dbReference type="SAM" id="SignalP"/>
    </source>
</evidence>
<reference evidence="6" key="1">
    <citation type="journal article" date="2017" name="DNA Res.">
        <title>The evolutionary history of Saccharomyces species inferred from completed mitochondrial genomes and revision in the 'yeast mitochondrial genetic code'.</title>
        <authorList>
            <person name="Sulo P."/>
            <person name="Szaboova D."/>
            <person name="Bielik P."/>
            <person name="Polakova S."/>
            <person name="Soltys K."/>
            <person name="Jatzova K."/>
            <person name="Szemes T."/>
        </authorList>
    </citation>
    <scope>NUCLEOTIDE SEQUENCE</scope>
    <source>
        <strain evidence="6">CBS 380</strain>
    </source>
</reference>
<dbReference type="InterPro" id="IPR051289">
    <property type="entry name" value="LAGLIDADG_Endonuclease"/>
</dbReference>
<dbReference type="Pfam" id="PF00961">
    <property type="entry name" value="LAGLIDADG_1"/>
    <property type="match status" value="2"/>
</dbReference>
<comment type="subcellular location">
    <subcellularLocation>
        <location evidence="1">Mitochondrion</location>
    </subcellularLocation>
</comment>
<dbReference type="AlphaFoldDB" id="A0A1D8GYI1"/>
<dbReference type="InterPro" id="IPR010896">
    <property type="entry name" value="NUMOD1"/>
</dbReference>
<name>A0A1D8GYI1_SACBA</name>
<evidence type="ECO:0000259" key="4">
    <source>
        <dbReference type="Pfam" id="PF00961"/>
    </source>
</evidence>
<dbReference type="SMART" id="SM00497">
    <property type="entry name" value="IENR1"/>
    <property type="match status" value="1"/>
</dbReference>
<feature type="domain" description="Homing endonuclease LAGLIDADG" evidence="4">
    <location>
        <begin position="231"/>
        <end position="345"/>
    </location>
</feature>
<evidence type="ECO:0000313" key="6">
    <source>
        <dbReference type="EMBL" id="AOT85149.1"/>
    </source>
</evidence>
<dbReference type="GO" id="GO:0005739">
    <property type="term" value="C:mitochondrion"/>
    <property type="evidence" value="ECO:0007669"/>
    <property type="project" value="UniProtKB-SubCell"/>
</dbReference>
<dbReference type="PANTHER" id="PTHR36181">
    <property type="entry name" value="INTRON-ENCODED ENDONUCLEASE AI3-RELATED"/>
    <property type="match status" value="1"/>
</dbReference>
<gene>
    <name evidence="6" type="primary">Orf1</name>
</gene>
<keyword evidence="3" id="KW-0732">Signal</keyword>
<dbReference type="InterPro" id="IPR003647">
    <property type="entry name" value="Intron_nuc_1_rpt"/>
</dbReference>
<feature type="signal peptide" evidence="3">
    <location>
        <begin position="1"/>
        <end position="22"/>
    </location>
</feature>
<dbReference type="Pfam" id="PF07453">
    <property type="entry name" value="NUMOD1"/>
    <property type="match status" value="1"/>
</dbReference>
<evidence type="ECO:0000256" key="1">
    <source>
        <dbReference type="ARBA" id="ARBA00004173"/>
    </source>
</evidence>